<dbReference type="Pfam" id="PF13328">
    <property type="entry name" value="HD_4"/>
    <property type="match status" value="1"/>
</dbReference>
<dbReference type="InterPro" id="IPR003607">
    <property type="entry name" value="HD/PDEase_dom"/>
</dbReference>
<organism evidence="2 3">
    <name type="scientific">Candidatus Shapirobacteria bacterium GW2011_GWE1_38_92</name>
    <dbReference type="NCBI Taxonomy" id="1618489"/>
    <lineage>
        <taxon>Bacteria</taxon>
        <taxon>Candidatus Shapironibacteriota</taxon>
    </lineage>
</organism>
<dbReference type="SMART" id="SM00471">
    <property type="entry name" value="HDc"/>
    <property type="match status" value="1"/>
</dbReference>
<feature type="non-terminal residue" evidence="2">
    <location>
        <position position="240"/>
    </location>
</feature>
<dbReference type="PANTHER" id="PTHR21262">
    <property type="entry name" value="GUANOSINE-3',5'-BIS DIPHOSPHATE 3'-PYROPHOSPHOHYDROLASE"/>
    <property type="match status" value="1"/>
</dbReference>
<protein>
    <recommendedName>
        <fullName evidence="1">HD/PDEase domain-containing protein</fullName>
    </recommendedName>
</protein>
<comment type="caution">
    <text evidence="2">The sequence shown here is derived from an EMBL/GenBank/DDBJ whole genome shotgun (WGS) entry which is preliminary data.</text>
</comment>
<sequence length="240" mass="27709">MELDLSLEKISTWKYFENYLADNSNKKTVKEVFNFAKKAHKGQRRISGNDFFTHPVWVAKVVAQLNIGDEAIMAALLHDVVEDTNINLETIANNFGDEVALLVNGMTEVRNNTKGIEVHKTSIENFRHFLFSSVNDIRVLIIRLVDKLHNGLTIESMSETSKRNYATRIFGIYSPVAEYVGLHYFKRILDDIAFRILYPEETKNLEEWISKQKKYEKKALEEVSKSIESTLNLNNISNFE</sequence>
<evidence type="ECO:0000259" key="1">
    <source>
        <dbReference type="SMART" id="SM00471"/>
    </source>
</evidence>
<reference evidence="2 3" key="1">
    <citation type="journal article" date="2015" name="Nature">
        <title>rRNA introns, odd ribosomes, and small enigmatic genomes across a large radiation of phyla.</title>
        <authorList>
            <person name="Brown C.T."/>
            <person name="Hug L.A."/>
            <person name="Thomas B.C."/>
            <person name="Sharon I."/>
            <person name="Castelle C.J."/>
            <person name="Singh A."/>
            <person name="Wilkins M.J."/>
            <person name="Williams K.H."/>
            <person name="Banfield J.F."/>
        </authorList>
    </citation>
    <scope>NUCLEOTIDE SEQUENCE [LARGE SCALE GENOMIC DNA]</scope>
</reference>
<dbReference type="EMBL" id="LBVR01000022">
    <property type="protein sequence ID" value="KKQ91127.1"/>
    <property type="molecule type" value="Genomic_DNA"/>
</dbReference>
<dbReference type="Proteomes" id="UP000033841">
    <property type="component" value="Unassembled WGS sequence"/>
</dbReference>
<dbReference type="PANTHER" id="PTHR21262:SF31">
    <property type="entry name" value="GTP PYROPHOSPHOKINASE"/>
    <property type="match status" value="1"/>
</dbReference>
<evidence type="ECO:0000313" key="3">
    <source>
        <dbReference type="Proteomes" id="UP000033841"/>
    </source>
</evidence>
<dbReference type="SUPFAM" id="SSF109604">
    <property type="entry name" value="HD-domain/PDEase-like"/>
    <property type="match status" value="1"/>
</dbReference>
<proteinExistence type="predicted"/>
<dbReference type="AlphaFoldDB" id="A0A0G0LJE2"/>
<accession>A0A0G0LJE2</accession>
<gene>
    <name evidence="2" type="ORF">UT14_C0022G0011</name>
</gene>
<evidence type="ECO:0000313" key="2">
    <source>
        <dbReference type="EMBL" id="KKQ91127.1"/>
    </source>
</evidence>
<dbReference type="Gene3D" id="1.10.3210.10">
    <property type="entry name" value="Hypothetical protein af1432"/>
    <property type="match status" value="1"/>
</dbReference>
<name>A0A0G0LJE2_9BACT</name>
<dbReference type="PATRIC" id="fig|1618489.3.peg.398"/>
<feature type="domain" description="HD/PDEase" evidence="1">
    <location>
        <begin position="47"/>
        <end position="160"/>
    </location>
</feature>